<dbReference type="Proteomes" id="UP001140074">
    <property type="component" value="Unassembled WGS sequence"/>
</dbReference>
<sequence length="1111" mass="121786">MPSLFSRKSKSGTRAQARPPSGVPADFGHTRGGLTGLQPEPEVPGGRPTTATQQKDLPGVPVEMGRNQATDRYSPRPQWNHPSYEAPVAPVRGPPASFPDPRPQNNGYRVANGSGDMYPGKPMRGSKGSDASMNKPSDMRPTSSQGSQSSSFWSKRSIRGVAIFPRRGFSTALHGQHMYWFGGKSDSGFHSDLNTLDSTTWEVQRVEVRGSVPEAREGHSASFIGRTMFVFGGELESRVYDDSLYAYNMANCTWYKVPIQGDPLAGRKGHTTVSVGSKLFVFGGTVDRYFLNDLVSFDVRSAATQGARWQFEHEDRDTQPMGRAGHSCSFYAGSIYVFGGMNSDGCFNDLWAYDLELKRWHQVTPNGATPPARYGHASAVVDDCIFIMGGRTIRGEPLNDFFAYKISSQRWYTFQVSAASWPHQVDPIFSVVKTRLLLYSGSMPRDAEDPLIYSLDTSKIKIQPDAPRADAPAPPRYSEEEEEEDEKARRHRSLMQPPPGAPNVRPQSARATSMVDQQAPQRPQTPPLPLPPAPEPERVALPRLDVNGYSSVDDFEIVSPPPVATEEEARRAKLVQPGRRSIVIPQSSSPQADDDAPSLPTASSPPLESSAVAAAAAAAAATASSMANGRDDKRLTIQLRNRNSFAMHGQVNNGESPAVPAQGFGLPPIALVHSPMGNAFTTPQEPLPPATPEARDAATRAWSAIEAKYAQRSDEPGMDDTRVLGVLLAMRRELAETKQQLSTVSRVAMERVAEAERGRKAALQEAIYLKAKTAALSTASGPLQAKLGAHRIHELERLYANTLNDNDALRHQLSAANLALNQAHDALAEVRADSDVTRRQLRDVETLAQERAAEDAEMLRERERMLASQEQTESDRADRMQMALAQAQAAGERADRIQALYEASVAKVDELSQKSAELAADHEKLRAQAERSAERAQEYEQLWSDAKRQITASSTLRANVERVEDRERTIAELERKLENRARTNSSASAINHGMSNASLDEPRDVHAAYLAAHRQWADARDEMLAMKAALRESDDQRRDSDLKLAARDRELAELQARLDAFTKLLQEYAGREGLTPADVLSAPKDDVSVASMLAAIQQLQRASSLATASPH</sequence>
<accession>A0A9W8M3E0</accession>
<reference evidence="3" key="1">
    <citation type="submission" date="2022-07" db="EMBL/GenBank/DDBJ databases">
        <title>Phylogenomic reconstructions and comparative analyses of Kickxellomycotina fungi.</title>
        <authorList>
            <person name="Reynolds N.K."/>
            <person name="Stajich J.E."/>
            <person name="Barry K."/>
            <person name="Grigoriev I.V."/>
            <person name="Crous P."/>
            <person name="Smith M.E."/>
        </authorList>
    </citation>
    <scope>NUCLEOTIDE SEQUENCE</scope>
    <source>
        <strain evidence="3">RSA 476</strain>
    </source>
</reference>
<dbReference type="AlphaFoldDB" id="A0A9W8M3E0"/>
<dbReference type="GO" id="GO:0005737">
    <property type="term" value="C:cytoplasm"/>
    <property type="evidence" value="ECO:0007669"/>
    <property type="project" value="TreeGrafter"/>
</dbReference>
<feature type="region of interest" description="Disordered" evidence="2">
    <location>
        <begin position="1"/>
        <end position="152"/>
    </location>
</feature>
<keyword evidence="4" id="KW-1185">Reference proteome</keyword>
<feature type="compositionally biased region" description="Low complexity" evidence="2">
    <location>
        <begin position="585"/>
        <end position="607"/>
    </location>
</feature>
<evidence type="ECO:0008006" key="5">
    <source>
        <dbReference type="Google" id="ProtNLM"/>
    </source>
</evidence>
<comment type="caution">
    <text evidence="3">The sequence shown here is derived from an EMBL/GenBank/DDBJ whole genome shotgun (WGS) entry which is preliminary data.</text>
</comment>
<dbReference type="GO" id="GO:0003682">
    <property type="term" value="F:chromatin binding"/>
    <property type="evidence" value="ECO:0007669"/>
    <property type="project" value="InterPro"/>
</dbReference>
<keyword evidence="1" id="KW-0175">Coiled coil</keyword>
<dbReference type="PANTHER" id="PTHR46461:SF1">
    <property type="entry name" value="KELCH DOMAIN-CONTAINING PROTEIN 3"/>
    <property type="match status" value="1"/>
</dbReference>
<evidence type="ECO:0000256" key="2">
    <source>
        <dbReference type="SAM" id="MobiDB-lite"/>
    </source>
</evidence>
<dbReference type="SMART" id="SM00612">
    <property type="entry name" value="Kelch"/>
    <property type="match status" value="1"/>
</dbReference>
<dbReference type="InterPro" id="IPR015915">
    <property type="entry name" value="Kelch-typ_b-propeller"/>
</dbReference>
<organism evidence="3 4">
    <name type="scientific">Coemansia aciculifera</name>
    <dbReference type="NCBI Taxonomy" id="417176"/>
    <lineage>
        <taxon>Eukaryota</taxon>
        <taxon>Fungi</taxon>
        <taxon>Fungi incertae sedis</taxon>
        <taxon>Zoopagomycota</taxon>
        <taxon>Kickxellomycotina</taxon>
        <taxon>Kickxellomycetes</taxon>
        <taxon>Kickxellales</taxon>
        <taxon>Kickxellaceae</taxon>
        <taxon>Coemansia</taxon>
    </lineage>
</organism>
<feature type="compositionally biased region" description="Polar residues" evidence="2">
    <location>
        <begin position="505"/>
        <end position="516"/>
    </location>
</feature>
<feature type="compositionally biased region" description="Pro residues" evidence="2">
    <location>
        <begin position="523"/>
        <end position="534"/>
    </location>
</feature>
<evidence type="ECO:0000313" key="4">
    <source>
        <dbReference type="Proteomes" id="UP001140074"/>
    </source>
</evidence>
<feature type="coiled-coil region" evidence="1">
    <location>
        <begin position="908"/>
        <end position="983"/>
    </location>
</feature>
<dbReference type="SUPFAM" id="SSF117281">
    <property type="entry name" value="Kelch motif"/>
    <property type="match status" value="1"/>
</dbReference>
<protein>
    <recommendedName>
        <fullName evidence="5">Galactose oxidase</fullName>
    </recommendedName>
</protein>
<proteinExistence type="predicted"/>
<gene>
    <name evidence="3" type="ORF">GGH94_004634</name>
</gene>
<evidence type="ECO:0000313" key="3">
    <source>
        <dbReference type="EMBL" id="KAJ2861859.1"/>
    </source>
</evidence>
<dbReference type="InterPro" id="IPR006652">
    <property type="entry name" value="Kelch_1"/>
</dbReference>
<feature type="region of interest" description="Disordered" evidence="2">
    <location>
        <begin position="562"/>
        <end position="607"/>
    </location>
</feature>
<dbReference type="PANTHER" id="PTHR46461">
    <property type="entry name" value="KELCH DOMAIN-CONTAINING PROTEIN 3"/>
    <property type="match status" value="1"/>
</dbReference>
<feature type="compositionally biased region" description="Pro residues" evidence="2">
    <location>
        <begin position="92"/>
        <end position="102"/>
    </location>
</feature>
<evidence type="ECO:0000256" key="1">
    <source>
        <dbReference type="SAM" id="Coils"/>
    </source>
</evidence>
<dbReference type="Gene3D" id="2.120.10.80">
    <property type="entry name" value="Kelch-type beta propeller"/>
    <property type="match status" value="2"/>
</dbReference>
<name>A0A9W8M3E0_9FUNG</name>
<feature type="compositionally biased region" description="Low complexity" evidence="2">
    <location>
        <begin position="143"/>
        <end position="152"/>
    </location>
</feature>
<feature type="region of interest" description="Disordered" evidence="2">
    <location>
        <begin position="463"/>
        <end position="538"/>
    </location>
</feature>
<dbReference type="InterPro" id="IPR052637">
    <property type="entry name" value="KLHDC3-like"/>
</dbReference>
<dbReference type="Pfam" id="PF24681">
    <property type="entry name" value="Kelch_KLHDC2_KLHL20_DRC7"/>
    <property type="match status" value="1"/>
</dbReference>
<dbReference type="EMBL" id="JANBUY010000198">
    <property type="protein sequence ID" value="KAJ2861859.1"/>
    <property type="molecule type" value="Genomic_DNA"/>
</dbReference>